<organism evidence="2 3">
    <name type="scientific">Mycena albidolilacea</name>
    <dbReference type="NCBI Taxonomy" id="1033008"/>
    <lineage>
        <taxon>Eukaryota</taxon>
        <taxon>Fungi</taxon>
        <taxon>Dikarya</taxon>
        <taxon>Basidiomycota</taxon>
        <taxon>Agaricomycotina</taxon>
        <taxon>Agaricomycetes</taxon>
        <taxon>Agaricomycetidae</taxon>
        <taxon>Agaricales</taxon>
        <taxon>Marasmiineae</taxon>
        <taxon>Mycenaceae</taxon>
        <taxon>Mycena</taxon>
    </lineage>
</organism>
<keyword evidence="3" id="KW-1185">Reference proteome</keyword>
<proteinExistence type="predicted"/>
<gene>
    <name evidence="2" type="ORF">DFH08DRAFT_833049</name>
</gene>
<comment type="caution">
    <text evidence="2">The sequence shown here is derived from an EMBL/GenBank/DDBJ whole genome shotgun (WGS) entry which is preliminary data.</text>
</comment>
<name>A0AAD7AVZ9_9AGAR</name>
<dbReference type="EMBL" id="JARIHO010000001">
    <property type="protein sequence ID" value="KAJ7369051.1"/>
    <property type="molecule type" value="Genomic_DNA"/>
</dbReference>
<sequence length="201" mass="22124">MFPVLLNPCIVGFRMRPKCDFFPPTATVRLHNQIAFFSFKTLSTLSAARLKTVTVDLEERPGPSFYRSSVESPQAFTMIWTALLFTNNPSLGLRLKLRFLLGSASSSPSPSLPLSAVRPTAPLSHHNHQTSAGSGWNLAVGSGRPLGRRHAIDVARRGRTNYLCVRNPIGCWLSAGSERSKLFRLLCFFSDGGCKRSRSGN</sequence>
<evidence type="ECO:0000256" key="1">
    <source>
        <dbReference type="SAM" id="MobiDB-lite"/>
    </source>
</evidence>
<reference evidence="2" key="1">
    <citation type="submission" date="2023-03" db="EMBL/GenBank/DDBJ databases">
        <title>Massive genome expansion in bonnet fungi (Mycena s.s.) driven by repeated elements and novel gene families across ecological guilds.</title>
        <authorList>
            <consortium name="Lawrence Berkeley National Laboratory"/>
            <person name="Harder C.B."/>
            <person name="Miyauchi S."/>
            <person name="Viragh M."/>
            <person name="Kuo A."/>
            <person name="Thoen E."/>
            <person name="Andreopoulos B."/>
            <person name="Lu D."/>
            <person name="Skrede I."/>
            <person name="Drula E."/>
            <person name="Henrissat B."/>
            <person name="Morin E."/>
            <person name="Kohler A."/>
            <person name="Barry K."/>
            <person name="LaButti K."/>
            <person name="Morin E."/>
            <person name="Salamov A."/>
            <person name="Lipzen A."/>
            <person name="Mereny Z."/>
            <person name="Hegedus B."/>
            <person name="Baldrian P."/>
            <person name="Stursova M."/>
            <person name="Weitz H."/>
            <person name="Taylor A."/>
            <person name="Grigoriev I.V."/>
            <person name="Nagy L.G."/>
            <person name="Martin F."/>
            <person name="Kauserud H."/>
        </authorList>
    </citation>
    <scope>NUCLEOTIDE SEQUENCE</scope>
    <source>
        <strain evidence="2">CBHHK002</strain>
    </source>
</reference>
<evidence type="ECO:0000313" key="2">
    <source>
        <dbReference type="EMBL" id="KAJ7369051.1"/>
    </source>
</evidence>
<feature type="compositionally biased region" description="Low complexity" evidence="1">
    <location>
        <begin position="105"/>
        <end position="116"/>
    </location>
</feature>
<dbReference type="Proteomes" id="UP001218218">
    <property type="component" value="Unassembled WGS sequence"/>
</dbReference>
<dbReference type="AlphaFoldDB" id="A0AAD7AVZ9"/>
<feature type="region of interest" description="Disordered" evidence="1">
    <location>
        <begin position="105"/>
        <end position="134"/>
    </location>
</feature>
<protein>
    <submittedName>
        <fullName evidence="2">Uncharacterized protein</fullName>
    </submittedName>
</protein>
<evidence type="ECO:0000313" key="3">
    <source>
        <dbReference type="Proteomes" id="UP001218218"/>
    </source>
</evidence>
<accession>A0AAD7AVZ9</accession>